<evidence type="ECO:0000256" key="5">
    <source>
        <dbReference type="ARBA" id="ARBA00022840"/>
    </source>
</evidence>
<dbReference type="Pfam" id="PF00433">
    <property type="entry name" value="Pkinase_C"/>
    <property type="match status" value="1"/>
</dbReference>
<dbReference type="Gene3D" id="3.30.200.20">
    <property type="entry name" value="Phosphorylase Kinase, domain 1"/>
    <property type="match status" value="1"/>
</dbReference>
<proteinExistence type="predicted"/>
<dbReference type="GO" id="GO:0004674">
    <property type="term" value="F:protein serine/threonine kinase activity"/>
    <property type="evidence" value="ECO:0007669"/>
    <property type="project" value="UniProtKB-KW"/>
</dbReference>
<gene>
    <name evidence="7" type="ORF">PECUL_23A021791</name>
</gene>
<dbReference type="EMBL" id="OW240924">
    <property type="protein sequence ID" value="CAH2327719.1"/>
    <property type="molecule type" value="Genomic_DNA"/>
</dbReference>
<dbReference type="InterPro" id="IPR017892">
    <property type="entry name" value="Pkinase_C"/>
</dbReference>
<keyword evidence="3" id="KW-0547">Nucleotide-binding</keyword>
<evidence type="ECO:0000256" key="1">
    <source>
        <dbReference type="ARBA" id="ARBA00022527"/>
    </source>
</evidence>
<feature type="domain" description="AGC-kinase C-terminal" evidence="6">
    <location>
        <begin position="1"/>
        <end position="57"/>
    </location>
</feature>
<accession>A0AAD1WT83</accession>
<evidence type="ECO:0000256" key="3">
    <source>
        <dbReference type="ARBA" id="ARBA00022741"/>
    </source>
</evidence>
<reference evidence="7" key="1">
    <citation type="submission" date="2022-03" db="EMBL/GenBank/DDBJ databases">
        <authorList>
            <person name="Alioto T."/>
            <person name="Alioto T."/>
            <person name="Gomez Garrido J."/>
        </authorList>
    </citation>
    <scope>NUCLEOTIDE SEQUENCE</scope>
</reference>
<dbReference type="Proteomes" id="UP001295444">
    <property type="component" value="Chromosome 13"/>
</dbReference>
<sequence>SVRPPCVPSIEGPDDIRNFNTMYTSCAPILTPPDKSKSLSDVELKLFKDFDWVSDRI</sequence>
<dbReference type="GO" id="GO:0005524">
    <property type="term" value="F:ATP binding"/>
    <property type="evidence" value="ECO:0007669"/>
    <property type="project" value="UniProtKB-KW"/>
</dbReference>
<feature type="non-terminal residue" evidence="7">
    <location>
        <position position="1"/>
    </location>
</feature>
<evidence type="ECO:0000259" key="6">
    <source>
        <dbReference type="PROSITE" id="PS51285"/>
    </source>
</evidence>
<keyword evidence="2" id="KW-0808">Transferase</keyword>
<organism evidence="7 8">
    <name type="scientific">Pelobates cultripes</name>
    <name type="common">Western spadefoot toad</name>
    <dbReference type="NCBI Taxonomy" id="61616"/>
    <lineage>
        <taxon>Eukaryota</taxon>
        <taxon>Metazoa</taxon>
        <taxon>Chordata</taxon>
        <taxon>Craniata</taxon>
        <taxon>Vertebrata</taxon>
        <taxon>Euteleostomi</taxon>
        <taxon>Amphibia</taxon>
        <taxon>Batrachia</taxon>
        <taxon>Anura</taxon>
        <taxon>Pelobatoidea</taxon>
        <taxon>Pelobatidae</taxon>
        <taxon>Pelobates</taxon>
    </lineage>
</organism>
<evidence type="ECO:0000256" key="4">
    <source>
        <dbReference type="ARBA" id="ARBA00022777"/>
    </source>
</evidence>
<keyword evidence="4 7" id="KW-0418">Kinase</keyword>
<protein>
    <submittedName>
        <fullName evidence="7">Serine threonine- kinase N2 isoform X1</fullName>
    </submittedName>
</protein>
<evidence type="ECO:0000313" key="7">
    <source>
        <dbReference type="EMBL" id="CAH2327719.1"/>
    </source>
</evidence>
<name>A0AAD1WT83_PELCU</name>
<dbReference type="InterPro" id="IPR000961">
    <property type="entry name" value="AGC-kinase_C"/>
</dbReference>
<evidence type="ECO:0000256" key="2">
    <source>
        <dbReference type="ARBA" id="ARBA00022679"/>
    </source>
</evidence>
<dbReference type="AlphaFoldDB" id="A0AAD1WT83"/>
<keyword evidence="8" id="KW-1185">Reference proteome</keyword>
<evidence type="ECO:0000313" key="8">
    <source>
        <dbReference type="Proteomes" id="UP001295444"/>
    </source>
</evidence>
<keyword evidence="1" id="KW-0723">Serine/threonine-protein kinase</keyword>
<keyword evidence="5" id="KW-0067">ATP-binding</keyword>
<dbReference type="PROSITE" id="PS51285">
    <property type="entry name" value="AGC_KINASE_CTER"/>
    <property type="match status" value="1"/>
</dbReference>